<keyword evidence="3 10" id="KW-1134">Transmembrane beta strand</keyword>
<evidence type="ECO:0000256" key="7">
    <source>
        <dbReference type="ARBA" id="ARBA00023136"/>
    </source>
</evidence>
<feature type="domain" description="TonB-dependent receptor plug" evidence="14">
    <location>
        <begin position="53"/>
        <end position="156"/>
    </location>
</feature>
<evidence type="ECO:0000256" key="5">
    <source>
        <dbReference type="ARBA" id="ARBA00022729"/>
    </source>
</evidence>
<dbReference type="PROSITE" id="PS52016">
    <property type="entry name" value="TONB_DEPENDENT_REC_3"/>
    <property type="match status" value="1"/>
</dbReference>
<dbReference type="Pfam" id="PF00593">
    <property type="entry name" value="TonB_dep_Rec_b-barrel"/>
    <property type="match status" value="1"/>
</dbReference>
<gene>
    <name evidence="15" type="ORF">GCM10011444_15440</name>
</gene>
<dbReference type="EMBL" id="BMDQ01000001">
    <property type="protein sequence ID" value="GGI57235.1"/>
    <property type="molecule type" value="Genomic_DNA"/>
</dbReference>
<evidence type="ECO:0000256" key="4">
    <source>
        <dbReference type="ARBA" id="ARBA00022692"/>
    </source>
</evidence>
<feature type="chain" id="PRO_5045039784" evidence="12">
    <location>
        <begin position="23"/>
        <end position="711"/>
    </location>
</feature>
<evidence type="ECO:0000256" key="9">
    <source>
        <dbReference type="ARBA" id="ARBA00023237"/>
    </source>
</evidence>
<dbReference type="InterPro" id="IPR012910">
    <property type="entry name" value="Plug_dom"/>
</dbReference>
<evidence type="ECO:0000313" key="15">
    <source>
        <dbReference type="EMBL" id="GGI57235.1"/>
    </source>
</evidence>
<dbReference type="InterPro" id="IPR036942">
    <property type="entry name" value="Beta-barrel_TonB_sf"/>
</dbReference>
<evidence type="ECO:0000259" key="13">
    <source>
        <dbReference type="Pfam" id="PF00593"/>
    </source>
</evidence>
<dbReference type="InterPro" id="IPR037066">
    <property type="entry name" value="Plug_dom_sf"/>
</dbReference>
<evidence type="ECO:0000256" key="6">
    <source>
        <dbReference type="ARBA" id="ARBA00023077"/>
    </source>
</evidence>
<evidence type="ECO:0000256" key="8">
    <source>
        <dbReference type="ARBA" id="ARBA00023170"/>
    </source>
</evidence>
<evidence type="ECO:0000256" key="2">
    <source>
        <dbReference type="ARBA" id="ARBA00022448"/>
    </source>
</evidence>
<reference evidence="16" key="1">
    <citation type="journal article" date="2019" name="Int. J. Syst. Evol. Microbiol.">
        <title>The Global Catalogue of Microorganisms (GCM) 10K type strain sequencing project: providing services to taxonomists for standard genome sequencing and annotation.</title>
        <authorList>
            <consortium name="The Broad Institute Genomics Platform"/>
            <consortium name="The Broad Institute Genome Sequencing Center for Infectious Disease"/>
            <person name="Wu L."/>
            <person name="Ma J."/>
        </authorList>
    </citation>
    <scope>NUCLEOTIDE SEQUENCE [LARGE SCALE GENOMIC DNA]</scope>
    <source>
        <strain evidence="16">CCM 8681</strain>
    </source>
</reference>
<keyword evidence="6 11" id="KW-0798">TonB box</keyword>
<dbReference type="Proteomes" id="UP000624701">
    <property type="component" value="Unassembled WGS sequence"/>
</dbReference>
<dbReference type="Gene3D" id="2.40.170.20">
    <property type="entry name" value="TonB-dependent receptor, beta-barrel domain"/>
    <property type="match status" value="1"/>
</dbReference>
<evidence type="ECO:0000313" key="16">
    <source>
        <dbReference type="Proteomes" id="UP000624701"/>
    </source>
</evidence>
<dbReference type="PANTHER" id="PTHR30069">
    <property type="entry name" value="TONB-DEPENDENT OUTER MEMBRANE RECEPTOR"/>
    <property type="match status" value="1"/>
</dbReference>
<dbReference type="Gene3D" id="2.170.130.10">
    <property type="entry name" value="TonB-dependent receptor, plug domain"/>
    <property type="match status" value="1"/>
</dbReference>
<name>A0ABQ2BXN2_9FLAO</name>
<keyword evidence="9 10" id="KW-0998">Cell outer membrane</keyword>
<keyword evidence="7 10" id="KW-0472">Membrane</keyword>
<keyword evidence="8 15" id="KW-0675">Receptor</keyword>
<keyword evidence="16" id="KW-1185">Reference proteome</keyword>
<evidence type="ECO:0000256" key="12">
    <source>
        <dbReference type="SAM" id="SignalP"/>
    </source>
</evidence>
<dbReference type="Pfam" id="PF07715">
    <property type="entry name" value="Plug"/>
    <property type="match status" value="1"/>
</dbReference>
<accession>A0ABQ2BXN2</accession>
<dbReference type="InterPro" id="IPR039426">
    <property type="entry name" value="TonB-dep_rcpt-like"/>
</dbReference>
<comment type="similarity">
    <text evidence="10 11">Belongs to the TonB-dependent receptor family.</text>
</comment>
<dbReference type="CDD" id="cd01347">
    <property type="entry name" value="ligand_gated_channel"/>
    <property type="match status" value="1"/>
</dbReference>
<keyword evidence="4 10" id="KW-0812">Transmembrane</keyword>
<comment type="subcellular location">
    <subcellularLocation>
        <location evidence="1 10">Cell outer membrane</location>
        <topology evidence="1 10">Multi-pass membrane protein</topology>
    </subcellularLocation>
</comment>
<dbReference type="RefSeq" id="WP_188374109.1">
    <property type="nucleotide sequence ID" value="NZ_BMDQ01000001.1"/>
</dbReference>
<evidence type="ECO:0000256" key="3">
    <source>
        <dbReference type="ARBA" id="ARBA00022452"/>
    </source>
</evidence>
<organism evidence="15 16">
    <name type="scientific">Winogradskyella haliclonae</name>
    <dbReference type="NCBI Taxonomy" id="2048558"/>
    <lineage>
        <taxon>Bacteria</taxon>
        <taxon>Pseudomonadati</taxon>
        <taxon>Bacteroidota</taxon>
        <taxon>Flavobacteriia</taxon>
        <taxon>Flavobacteriales</taxon>
        <taxon>Flavobacteriaceae</taxon>
        <taxon>Winogradskyella</taxon>
    </lineage>
</organism>
<keyword evidence="5 12" id="KW-0732">Signal</keyword>
<protein>
    <submittedName>
        <fullName evidence="15">TonB-dependent receptor</fullName>
    </submittedName>
</protein>
<evidence type="ECO:0000256" key="1">
    <source>
        <dbReference type="ARBA" id="ARBA00004571"/>
    </source>
</evidence>
<feature type="signal peptide" evidence="12">
    <location>
        <begin position="1"/>
        <end position="22"/>
    </location>
</feature>
<evidence type="ECO:0000259" key="14">
    <source>
        <dbReference type="Pfam" id="PF07715"/>
    </source>
</evidence>
<proteinExistence type="inferred from homology"/>
<evidence type="ECO:0000256" key="11">
    <source>
        <dbReference type="RuleBase" id="RU003357"/>
    </source>
</evidence>
<dbReference type="InterPro" id="IPR000531">
    <property type="entry name" value="Beta-barrel_TonB"/>
</dbReference>
<keyword evidence="2 10" id="KW-0813">Transport</keyword>
<dbReference type="PANTHER" id="PTHR30069:SF29">
    <property type="entry name" value="HEMOGLOBIN AND HEMOGLOBIN-HAPTOGLOBIN-BINDING PROTEIN 1-RELATED"/>
    <property type="match status" value="1"/>
</dbReference>
<evidence type="ECO:0000256" key="10">
    <source>
        <dbReference type="PROSITE-ProRule" id="PRU01360"/>
    </source>
</evidence>
<sequence length="711" mass="80428">MSLNKNYFCIYFLLFFLSYSQAQETKPVKKDSTDTEKLDEVLITATRTIRQLSTVPLPVQIITRKQIQAINSVRLTDLLNEYTGLITVPDFGGGEGIQLQGLDSQYVLILLDGVPLVGRSAGTLDLNRVTVGNIKQLEIVKGPSSALYGNEALGGVVNIITADPIEGFSGDISHRLSTFNNNDTNLNLSFKEENFGITAFVNRFSSDGYDLNPFNQTQTVEPFKTFTIFSKLTYDFNDDTRLTFSGRYFQNDQDNVGENVSTGEVFRGESKEEDLNGTLLLNHTFNEKWKGQLEFYISNYNTIEFLNDDVGDNFTQSEFDQYFIRPEVRAVYTINKNNEFVLGAGYTKETLDRTNFSISPEFNSPYLYGQYDFNPIKKVNIIAGFRYDSHNVYTDQLSPKLAIQYDITKKLSLKGSLGYGYKAPDFRQLFLDFTNSLVGYTVLGYNVAPQRLQDLADNGFLTAGSIANLPNILSMFNEDLQAESSVGINIGAEFKPTNSIKASINFFRNDVSNLIDVIPVAQRSNGQNVFSYFNRNEVYFQGLELNSSWAVNKNFTISGGYQYLIAKDKEEKQDFEDGRVFGRDQSTGLDFQLDKNDYFGLPGRARHLGNSKLFYKNIKGNFDANLRVQVSGKQGFMDTNGNGYVDNFDDFLPSYAIWDIALNKTFFENYRMSLGVDNLFDFTDPISNPNDNNSITQIPGRMYYARIKVNF</sequence>
<dbReference type="SUPFAM" id="SSF56935">
    <property type="entry name" value="Porins"/>
    <property type="match status" value="1"/>
</dbReference>
<comment type="caution">
    <text evidence="15">The sequence shown here is derived from an EMBL/GenBank/DDBJ whole genome shotgun (WGS) entry which is preliminary data.</text>
</comment>
<feature type="domain" description="TonB-dependent receptor-like beta-barrel" evidence="13">
    <location>
        <begin position="177"/>
        <end position="679"/>
    </location>
</feature>